<accession>A0A402ASE3</accession>
<dbReference type="GO" id="GO:0003677">
    <property type="term" value="F:DNA binding"/>
    <property type="evidence" value="ECO:0007669"/>
    <property type="project" value="InterPro"/>
</dbReference>
<protein>
    <recommendedName>
        <fullName evidence="1">Transposase IS4-like domain-containing protein</fullName>
    </recommendedName>
</protein>
<evidence type="ECO:0000313" key="3">
    <source>
        <dbReference type="Proteomes" id="UP000287188"/>
    </source>
</evidence>
<dbReference type="SUPFAM" id="SSF53098">
    <property type="entry name" value="Ribonuclease H-like"/>
    <property type="match status" value="1"/>
</dbReference>
<comment type="caution">
    <text evidence="2">The sequence shown here is derived from an EMBL/GenBank/DDBJ whole genome shotgun (WGS) entry which is preliminary data.</text>
</comment>
<evidence type="ECO:0000313" key="2">
    <source>
        <dbReference type="EMBL" id="GCE22019.1"/>
    </source>
</evidence>
<gene>
    <name evidence="2" type="ORF">KDK_58190</name>
</gene>
<reference evidence="3" key="1">
    <citation type="submission" date="2018-12" db="EMBL/GenBank/DDBJ databases">
        <title>Tengunoibacter tsumagoiensis gen. nov., sp. nov., Dictyobacter kobayashii sp. nov., D. alpinus sp. nov., and D. joshuensis sp. nov. and description of Dictyobacteraceae fam. nov. within the order Ktedonobacterales isolated from Tengu-no-mugimeshi.</title>
        <authorList>
            <person name="Wang C.M."/>
            <person name="Zheng Y."/>
            <person name="Sakai Y."/>
            <person name="Toyoda A."/>
            <person name="Minakuchi Y."/>
            <person name="Abe K."/>
            <person name="Yokota A."/>
            <person name="Yabe S."/>
        </authorList>
    </citation>
    <scope>NUCLEOTIDE SEQUENCE [LARGE SCALE GENOMIC DNA]</scope>
    <source>
        <strain evidence="3">Uno11</strain>
    </source>
</reference>
<dbReference type="AlphaFoldDB" id="A0A402ASE3"/>
<dbReference type="InterPro" id="IPR012337">
    <property type="entry name" value="RNaseH-like_sf"/>
</dbReference>
<proteinExistence type="predicted"/>
<dbReference type="PANTHER" id="PTHR33258">
    <property type="entry name" value="TRANSPOSASE INSL FOR INSERTION SEQUENCE ELEMENT IS186A-RELATED"/>
    <property type="match status" value="1"/>
</dbReference>
<keyword evidence="3" id="KW-1185">Reference proteome</keyword>
<name>A0A402ASE3_9CHLR</name>
<dbReference type="Gene3D" id="3.90.350.10">
    <property type="entry name" value="Transposase Inhibitor Protein From Tn5, Chain A, domain 1"/>
    <property type="match status" value="1"/>
</dbReference>
<evidence type="ECO:0000259" key="1">
    <source>
        <dbReference type="Pfam" id="PF01609"/>
    </source>
</evidence>
<feature type="domain" description="Transposase IS4-like" evidence="1">
    <location>
        <begin position="70"/>
        <end position="250"/>
    </location>
</feature>
<dbReference type="PANTHER" id="PTHR33258:SF1">
    <property type="entry name" value="TRANSPOSASE INSL FOR INSERTION SEQUENCE ELEMENT IS186A-RELATED"/>
    <property type="match status" value="1"/>
</dbReference>
<dbReference type="Proteomes" id="UP000287188">
    <property type="component" value="Unassembled WGS sequence"/>
</dbReference>
<sequence>MEGLGSVRSSRVKRLARSRQGVFNPSAGKPVSVRGFEWESLILVGRDGIPQVAAMEWWGRVKGVSGQQRQRQHALLRQVSAHWGRQVRQVFDRGYNGGRWLWDLDFYGARFVMRWKKGNKLIDEQGQERKAWEIARGKRSWKDTKLLWDTHTRVHRSTRVLAITVRHRQYRGPLWLVVVRQGKGREPWYLLTNEPVETQEQAWDIMFSYVRRWKIEECFRFQKTELLMESLRVRDWEPRRKLLLLVTLAYGFLLWILRPSLILERSRLLVRWQQRADWRQWQAKLSLYRLRWALSQLWGRYPPSFAAFQPYRAHHHITWHPCTMRWWMTLWHRLGYPF</sequence>
<dbReference type="Pfam" id="PF01609">
    <property type="entry name" value="DDE_Tnp_1"/>
    <property type="match status" value="1"/>
</dbReference>
<dbReference type="InterPro" id="IPR002559">
    <property type="entry name" value="Transposase_11"/>
</dbReference>
<dbReference type="EMBL" id="BIFS01000002">
    <property type="protein sequence ID" value="GCE22019.1"/>
    <property type="molecule type" value="Genomic_DNA"/>
</dbReference>
<dbReference type="GO" id="GO:0006313">
    <property type="term" value="P:DNA transposition"/>
    <property type="evidence" value="ECO:0007669"/>
    <property type="project" value="InterPro"/>
</dbReference>
<organism evidence="2 3">
    <name type="scientific">Dictyobacter kobayashii</name>
    <dbReference type="NCBI Taxonomy" id="2014872"/>
    <lineage>
        <taxon>Bacteria</taxon>
        <taxon>Bacillati</taxon>
        <taxon>Chloroflexota</taxon>
        <taxon>Ktedonobacteria</taxon>
        <taxon>Ktedonobacterales</taxon>
        <taxon>Dictyobacteraceae</taxon>
        <taxon>Dictyobacter</taxon>
    </lineage>
</organism>
<dbReference type="GO" id="GO:0004803">
    <property type="term" value="F:transposase activity"/>
    <property type="evidence" value="ECO:0007669"/>
    <property type="project" value="InterPro"/>
</dbReference>